<protein>
    <recommendedName>
        <fullName evidence="6">Translation initiation factor eIF2B subunit alpha</fullName>
    </recommendedName>
    <alternativeName>
        <fullName evidence="7">eIF2B GDP-GTP exchange factor subunit alpha</fullName>
    </alternativeName>
</protein>
<dbReference type="OrthoDB" id="10249309at2759"/>
<dbReference type="InterPro" id="IPR037171">
    <property type="entry name" value="NagB/RpiA_transferase-like"/>
</dbReference>
<evidence type="ECO:0000256" key="6">
    <source>
        <dbReference type="ARBA" id="ARBA00044208"/>
    </source>
</evidence>
<evidence type="ECO:0000256" key="3">
    <source>
        <dbReference type="ARBA" id="ARBA00022490"/>
    </source>
</evidence>
<dbReference type="SUPFAM" id="SSF100950">
    <property type="entry name" value="NagB/RpiA/CoA transferase-like"/>
    <property type="match status" value="1"/>
</dbReference>
<reference evidence="11" key="1">
    <citation type="submission" date="2011-02" db="EMBL/GenBank/DDBJ databases">
        <title>The Genome Sequence of Capsaspora owczarzaki ATCC 30864.</title>
        <authorList>
            <person name="Russ C."/>
            <person name="Cuomo C."/>
            <person name="Burger G."/>
            <person name="Gray M.W."/>
            <person name="Holland P.W.H."/>
            <person name="King N."/>
            <person name="Lang F.B.F."/>
            <person name="Roger A.J."/>
            <person name="Ruiz-Trillo I."/>
            <person name="Young S.K."/>
            <person name="Zeng Q."/>
            <person name="Gargeya S."/>
            <person name="Alvarado L."/>
            <person name="Berlin A."/>
            <person name="Chapman S.B."/>
            <person name="Chen Z."/>
            <person name="Freedman E."/>
            <person name="Gellesch M."/>
            <person name="Goldberg J."/>
            <person name="Griggs A."/>
            <person name="Gujja S."/>
            <person name="Heilman E."/>
            <person name="Heiman D."/>
            <person name="Howarth C."/>
            <person name="Mehta T."/>
            <person name="Neiman D."/>
            <person name="Pearson M."/>
            <person name="Roberts A."/>
            <person name="Saif S."/>
            <person name="Shea T."/>
            <person name="Shenoy N."/>
            <person name="Sisk P."/>
            <person name="Stolte C."/>
            <person name="Sykes S."/>
            <person name="White J."/>
            <person name="Yandava C."/>
            <person name="Haas B."/>
            <person name="Nusbaum C."/>
            <person name="Birren B."/>
        </authorList>
    </citation>
    <scope>NUCLEOTIDE SEQUENCE</scope>
    <source>
        <strain evidence="11">ATCC 30864</strain>
    </source>
</reference>
<accession>A0A0D2VQY7</accession>
<evidence type="ECO:0000256" key="8">
    <source>
        <dbReference type="ARBA" id="ARBA00046432"/>
    </source>
</evidence>
<evidence type="ECO:0000313" key="11">
    <source>
        <dbReference type="Proteomes" id="UP000008743"/>
    </source>
</evidence>
<dbReference type="GO" id="GO:0005829">
    <property type="term" value="C:cytosol"/>
    <property type="evidence" value="ECO:0007669"/>
    <property type="project" value="UniProtKB-SubCell"/>
</dbReference>
<dbReference type="STRING" id="595528.A0A0D2VQY7"/>
<dbReference type="InterPro" id="IPR042529">
    <property type="entry name" value="IF_2B-like_C"/>
</dbReference>
<evidence type="ECO:0000256" key="1">
    <source>
        <dbReference type="ARBA" id="ARBA00004514"/>
    </source>
</evidence>
<keyword evidence="11" id="KW-1185">Reference proteome</keyword>
<dbReference type="InterPro" id="IPR051501">
    <property type="entry name" value="eIF2B_alpha/beta/delta"/>
</dbReference>
<dbReference type="OMA" id="GDWESCK"/>
<dbReference type="GO" id="GO:0005851">
    <property type="term" value="C:eukaryotic translation initiation factor 2B complex"/>
    <property type="evidence" value="ECO:0007669"/>
    <property type="project" value="TreeGrafter"/>
</dbReference>
<evidence type="ECO:0000256" key="4">
    <source>
        <dbReference type="ARBA" id="ARBA00022540"/>
    </source>
</evidence>
<dbReference type="PANTHER" id="PTHR45860:SF1">
    <property type="entry name" value="TRANSLATION INITIATION FACTOR EIF-2B SUBUNIT ALPHA"/>
    <property type="match status" value="1"/>
</dbReference>
<dbReference type="FunCoup" id="A0A0D2VQY7">
    <property type="interactions" value="652"/>
</dbReference>
<dbReference type="EMBL" id="KE346365">
    <property type="protein sequence ID" value="KJE93227.1"/>
    <property type="molecule type" value="Genomic_DNA"/>
</dbReference>
<dbReference type="AlphaFoldDB" id="A0A0D2VQY7"/>
<dbReference type="InParanoid" id="A0A0D2VQY7"/>
<proteinExistence type="inferred from homology"/>
<comment type="similarity">
    <text evidence="2 9">Belongs to the eIF-2B alpha/beta/delta subunits family.</text>
</comment>
<dbReference type="Pfam" id="PF01008">
    <property type="entry name" value="IF-2B"/>
    <property type="match status" value="1"/>
</dbReference>
<dbReference type="PANTHER" id="PTHR45860">
    <property type="entry name" value="TRANSLATION INITIATION FACTOR EIF-2B SUBUNIT ALPHA"/>
    <property type="match status" value="1"/>
</dbReference>
<sequence length="308" mass="33656">MDQYVRDFNQFLQESPDLPIAVNAIRTLVKLLQASKATTMMELRDQLQELIQAMVDKSGNSTLSLSSGCQLFMSFGTRAESFDSVEHSKVRLIERAKIFIQKATDSRKKIATLGNPFIRDGATILTHSRSRVVEKLLLEAAAANKRISVFMTESRPDGSGYIAAEQLRAAGIPVTMILDAAVGHIIGKVDLVLVGAEGVVESGGIVNKIGTYQLAIVAKVANKPFYAVAESFKFVRMYPLSQYDLPVQSDNAAPFYPSIVPTQANSTELKFLNPSVDYTPPAYISLLFTDLGVLTPSAVSDQLILLYT</sequence>
<dbReference type="PhylomeDB" id="A0A0D2VQY7"/>
<evidence type="ECO:0000256" key="5">
    <source>
        <dbReference type="ARBA" id="ARBA00022917"/>
    </source>
</evidence>
<dbReference type="InterPro" id="IPR042528">
    <property type="entry name" value="elF-2B_alpha_N"/>
</dbReference>
<evidence type="ECO:0000256" key="7">
    <source>
        <dbReference type="ARBA" id="ARBA00044236"/>
    </source>
</evidence>
<gene>
    <name evidence="10" type="ORF">CAOG_004045</name>
</gene>
<keyword evidence="5" id="KW-0648">Protein biosynthesis</keyword>
<evidence type="ECO:0000313" key="10">
    <source>
        <dbReference type="EMBL" id="KJE93227.1"/>
    </source>
</evidence>
<dbReference type="Proteomes" id="UP000008743">
    <property type="component" value="Unassembled WGS sequence"/>
</dbReference>
<dbReference type="RefSeq" id="XP_004347870.1">
    <property type="nucleotide sequence ID" value="XM_004347820.2"/>
</dbReference>
<name>A0A0D2VQY7_CAPO3</name>
<dbReference type="Gene3D" id="1.20.120.1070">
    <property type="entry name" value="Translation initiation factor eIF-2B, N-terminal domain"/>
    <property type="match status" value="1"/>
</dbReference>
<dbReference type="eggNOG" id="KOG1466">
    <property type="taxonomic scope" value="Eukaryota"/>
</dbReference>
<keyword evidence="3" id="KW-0963">Cytoplasm</keyword>
<evidence type="ECO:0000256" key="2">
    <source>
        <dbReference type="ARBA" id="ARBA00007251"/>
    </source>
</evidence>
<organism evidence="10 11">
    <name type="scientific">Capsaspora owczarzaki (strain ATCC 30864)</name>
    <dbReference type="NCBI Taxonomy" id="595528"/>
    <lineage>
        <taxon>Eukaryota</taxon>
        <taxon>Filasterea</taxon>
        <taxon>Capsaspora</taxon>
    </lineage>
</organism>
<comment type="subunit">
    <text evidence="8">Component of the translation initiation factor 2B (eIF2B) complex which is a heterodecamer of two sets of five different subunits: alpha, beta, gamma, delta and epsilon. Subunits alpha, beta and delta comprise a regulatory subcomplex and subunits epsilon and gamma comprise a catalytic subcomplex. Within the complex, the hexameric regulatory complex resides at the center, with the two heterodimeric catalytic subcomplexes bound on opposite sides.</text>
</comment>
<dbReference type="InterPro" id="IPR000649">
    <property type="entry name" value="IF-2B-related"/>
</dbReference>
<dbReference type="Gene3D" id="3.40.50.10470">
    <property type="entry name" value="Translation initiation factor eif-2b, domain 2"/>
    <property type="match status" value="1"/>
</dbReference>
<dbReference type="GO" id="GO:0003743">
    <property type="term" value="F:translation initiation factor activity"/>
    <property type="evidence" value="ECO:0007669"/>
    <property type="project" value="UniProtKB-KW"/>
</dbReference>
<comment type="subcellular location">
    <subcellularLocation>
        <location evidence="1">Cytoplasm</location>
        <location evidence="1">Cytosol</location>
    </subcellularLocation>
</comment>
<evidence type="ECO:0000256" key="9">
    <source>
        <dbReference type="RuleBase" id="RU003814"/>
    </source>
</evidence>
<dbReference type="GO" id="GO:0005085">
    <property type="term" value="F:guanyl-nucleotide exchange factor activity"/>
    <property type="evidence" value="ECO:0007669"/>
    <property type="project" value="TreeGrafter"/>
</dbReference>
<keyword evidence="4 10" id="KW-0396">Initiation factor</keyword>